<comment type="caution">
    <text evidence="2">The sequence shown here is derived from an EMBL/GenBank/DDBJ whole genome shotgun (WGS) entry which is preliminary data.</text>
</comment>
<dbReference type="OrthoDB" id="1749397at2759"/>
<feature type="domain" description="Retrovirus-related Pol polyprotein from transposon TNT 1-94-like beta-barrel" evidence="1">
    <location>
        <begin position="16"/>
        <end position="66"/>
    </location>
</feature>
<feature type="non-terminal residue" evidence="2">
    <location>
        <position position="107"/>
    </location>
</feature>
<accession>A0A371I0I9</accession>
<name>A0A371I0I9_MUCPR</name>
<keyword evidence="3" id="KW-1185">Reference proteome</keyword>
<dbReference type="InterPro" id="IPR054722">
    <property type="entry name" value="PolX-like_BBD"/>
</dbReference>
<evidence type="ECO:0000313" key="3">
    <source>
        <dbReference type="Proteomes" id="UP000257109"/>
    </source>
</evidence>
<sequence length="107" mass="11735">MHFPVHGESRSMDNRSGASNHIFGNESIFSSISSPKFPHFISLANGSKMLSQGVGQVSLSSSINRNTSQLIGKEHESRGFYYLSNNPSTLCFASVSPKLLHNCLRHP</sequence>
<gene>
    <name evidence="2" type="ORF">CR513_07204</name>
</gene>
<evidence type="ECO:0000313" key="2">
    <source>
        <dbReference type="EMBL" id="RDY08557.1"/>
    </source>
</evidence>
<reference evidence="2" key="1">
    <citation type="submission" date="2018-05" db="EMBL/GenBank/DDBJ databases">
        <title>Draft genome of Mucuna pruriens seed.</title>
        <authorList>
            <person name="Nnadi N.E."/>
            <person name="Vos R."/>
            <person name="Hasami M.H."/>
            <person name="Devisetty U.K."/>
            <person name="Aguiy J.C."/>
        </authorList>
    </citation>
    <scope>NUCLEOTIDE SEQUENCE [LARGE SCALE GENOMIC DNA]</scope>
    <source>
        <strain evidence="2">JCA_2017</strain>
    </source>
</reference>
<dbReference type="AlphaFoldDB" id="A0A371I0I9"/>
<evidence type="ECO:0000259" key="1">
    <source>
        <dbReference type="Pfam" id="PF22936"/>
    </source>
</evidence>
<dbReference type="Pfam" id="PF22936">
    <property type="entry name" value="Pol_BBD"/>
    <property type="match status" value="1"/>
</dbReference>
<dbReference type="EMBL" id="QJKJ01001252">
    <property type="protein sequence ID" value="RDY08557.1"/>
    <property type="molecule type" value="Genomic_DNA"/>
</dbReference>
<feature type="non-terminal residue" evidence="2">
    <location>
        <position position="1"/>
    </location>
</feature>
<dbReference type="Proteomes" id="UP000257109">
    <property type="component" value="Unassembled WGS sequence"/>
</dbReference>
<proteinExistence type="predicted"/>
<organism evidence="2 3">
    <name type="scientific">Mucuna pruriens</name>
    <name type="common">Velvet bean</name>
    <name type="synonym">Dolichos pruriens</name>
    <dbReference type="NCBI Taxonomy" id="157652"/>
    <lineage>
        <taxon>Eukaryota</taxon>
        <taxon>Viridiplantae</taxon>
        <taxon>Streptophyta</taxon>
        <taxon>Embryophyta</taxon>
        <taxon>Tracheophyta</taxon>
        <taxon>Spermatophyta</taxon>
        <taxon>Magnoliopsida</taxon>
        <taxon>eudicotyledons</taxon>
        <taxon>Gunneridae</taxon>
        <taxon>Pentapetalae</taxon>
        <taxon>rosids</taxon>
        <taxon>fabids</taxon>
        <taxon>Fabales</taxon>
        <taxon>Fabaceae</taxon>
        <taxon>Papilionoideae</taxon>
        <taxon>50 kb inversion clade</taxon>
        <taxon>NPAAA clade</taxon>
        <taxon>indigoferoid/millettioid clade</taxon>
        <taxon>Phaseoleae</taxon>
        <taxon>Mucuna</taxon>
    </lineage>
</organism>
<protein>
    <recommendedName>
        <fullName evidence="1">Retrovirus-related Pol polyprotein from transposon TNT 1-94-like beta-barrel domain-containing protein</fullName>
    </recommendedName>
</protein>